<protein>
    <submittedName>
        <fullName evidence="1">Uncharacterized protein</fullName>
    </submittedName>
</protein>
<accession>B9RSI6</accession>
<reference evidence="2" key="1">
    <citation type="journal article" date="2010" name="Nat. Biotechnol.">
        <title>Draft genome sequence of the oilseed species Ricinus communis.</title>
        <authorList>
            <person name="Chan A.P."/>
            <person name="Crabtree J."/>
            <person name="Zhao Q."/>
            <person name="Lorenzi H."/>
            <person name="Orvis J."/>
            <person name="Puiu D."/>
            <person name="Melake-Berhan A."/>
            <person name="Jones K.M."/>
            <person name="Redman J."/>
            <person name="Chen G."/>
            <person name="Cahoon E.B."/>
            <person name="Gedil M."/>
            <person name="Stanke M."/>
            <person name="Haas B.J."/>
            <person name="Wortman J.R."/>
            <person name="Fraser-Liggett C.M."/>
            <person name="Ravel J."/>
            <person name="Rabinowicz P.D."/>
        </authorList>
    </citation>
    <scope>NUCLEOTIDE SEQUENCE [LARGE SCALE GENOMIC DNA]</scope>
    <source>
        <strain evidence="2">cv. Hale</strain>
    </source>
</reference>
<dbReference type="Proteomes" id="UP000008311">
    <property type="component" value="Unassembled WGS sequence"/>
</dbReference>
<organism evidence="1 2">
    <name type="scientific">Ricinus communis</name>
    <name type="common">Castor bean</name>
    <dbReference type="NCBI Taxonomy" id="3988"/>
    <lineage>
        <taxon>Eukaryota</taxon>
        <taxon>Viridiplantae</taxon>
        <taxon>Streptophyta</taxon>
        <taxon>Embryophyta</taxon>
        <taxon>Tracheophyta</taxon>
        <taxon>Spermatophyta</taxon>
        <taxon>Magnoliopsida</taxon>
        <taxon>eudicotyledons</taxon>
        <taxon>Gunneridae</taxon>
        <taxon>Pentapetalae</taxon>
        <taxon>rosids</taxon>
        <taxon>fabids</taxon>
        <taxon>Malpighiales</taxon>
        <taxon>Euphorbiaceae</taxon>
        <taxon>Acalyphoideae</taxon>
        <taxon>Acalypheae</taxon>
        <taxon>Ricinus</taxon>
    </lineage>
</organism>
<keyword evidence="2" id="KW-1185">Reference proteome</keyword>
<gene>
    <name evidence="1" type="ORF">RCOM_1244830</name>
</gene>
<sequence length="52" mass="6061">MEMVAVKAKKKGQNGREIAVSRRWSSCRWCCCCTVSSLLLINQRWRSECLRV</sequence>
<dbReference type="EMBL" id="EQ973810">
    <property type="protein sequence ID" value="EEF45724.1"/>
    <property type="molecule type" value="Genomic_DNA"/>
</dbReference>
<evidence type="ECO:0000313" key="1">
    <source>
        <dbReference type="EMBL" id="EEF45724.1"/>
    </source>
</evidence>
<name>B9RSI6_RICCO</name>
<dbReference type="InParanoid" id="B9RSI6"/>
<proteinExistence type="predicted"/>
<dbReference type="AlphaFoldDB" id="B9RSI6"/>
<evidence type="ECO:0000313" key="2">
    <source>
        <dbReference type="Proteomes" id="UP000008311"/>
    </source>
</evidence>